<keyword evidence="4 9" id="KW-0547">Nucleotide-binding</keyword>
<dbReference type="InterPro" id="IPR051681">
    <property type="entry name" value="Ser/Thr_Kinases-Pseudokinases"/>
</dbReference>
<keyword evidence="3" id="KW-0808">Transferase</keyword>
<dbReference type="SMART" id="SM00671">
    <property type="entry name" value="SEL1"/>
    <property type="match status" value="2"/>
</dbReference>
<dbReference type="Gene3D" id="1.25.40.10">
    <property type="entry name" value="Tetratricopeptide repeat domain"/>
    <property type="match status" value="1"/>
</dbReference>
<dbReference type="AlphaFoldDB" id="A0A9P6U6G5"/>
<feature type="domain" description="Protein kinase" evidence="12">
    <location>
        <begin position="4"/>
        <end position="270"/>
    </location>
</feature>
<evidence type="ECO:0000256" key="9">
    <source>
        <dbReference type="PROSITE-ProRule" id="PRU10141"/>
    </source>
</evidence>
<evidence type="ECO:0000256" key="7">
    <source>
        <dbReference type="ARBA" id="ARBA00047899"/>
    </source>
</evidence>
<feature type="region of interest" description="Disordered" evidence="11">
    <location>
        <begin position="268"/>
        <end position="296"/>
    </location>
</feature>
<dbReference type="GO" id="GO:0005524">
    <property type="term" value="F:ATP binding"/>
    <property type="evidence" value="ECO:0007669"/>
    <property type="project" value="UniProtKB-UniRule"/>
</dbReference>
<protein>
    <recommendedName>
        <fullName evidence="1">non-specific serine/threonine protein kinase</fullName>
        <ecNumber evidence="1">2.7.11.1</ecNumber>
    </recommendedName>
</protein>
<keyword evidence="6 9" id="KW-0067">ATP-binding</keyword>
<evidence type="ECO:0000256" key="6">
    <source>
        <dbReference type="ARBA" id="ARBA00022840"/>
    </source>
</evidence>
<dbReference type="InterPro" id="IPR008271">
    <property type="entry name" value="Ser/Thr_kinase_AS"/>
</dbReference>
<dbReference type="PROSITE" id="PS00108">
    <property type="entry name" value="PROTEIN_KINASE_ST"/>
    <property type="match status" value="1"/>
</dbReference>
<dbReference type="PANTHER" id="PTHR44329:SF285">
    <property type="entry name" value="V-MOS MOLONEY MURINE SARCOMA VIRAL ONCO HOMOLOG"/>
    <property type="match status" value="1"/>
</dbReference>
<dbReference type="PANTHER" id="PTHR44329">
    <property type="entry name" value="SERINE/THREONINE-PROTEIN KINASE TNNI3K-RELATED"/>
    <property type="match status" value="1"/>
</dbReference>
<comment type="catalytic activity">
    <reaction evidence="8">
        <text>L-seryl-[protein] + ATP = O-phospho-L-seryl-[protein] + ADP + H(+)</text>
        <dbReference type="Rhea" id="RHEA:17989"/>
        <dbReference type="Rhea" id="RHEA-COMP:9863"/>
        <dbReference type="Rhea" id="RHEA-COMP:11604"/>
        <dbReference type="ChEBI" id="CHEBI:15378"/>
        <dbReference type="ChEBI" id="CHEBI:29999"/>
        <dbReference type="ChEBI" id="CHEBI:30616"/>
        <dbReference type="ChEBI" id="CHEBI:83421"/>
        <dbReference type="ChEBI" id="CHEBI:456216"/>
        <dbReference type="EC" id="2.7.11.1"/>
    </reaction>
</comment>
<feature type="compositionally biased region" description="Low complexity" evidence="11">
    <location>
        <begin position="273"/>
        <end position="292"/>
    </location>
</feature>
<dbReference type="PROSITE" id="PS50011">
    <property type="entry name" value="PROTEIN_KINASE_DOM"/>
    <property type="match status" value="1"/>
</dbReference>
<accession>A0A9P6U6G5</accession>
<evidence type="ECO:0000256" key="10">
    <source>
        <dbReference type="RuleBase" id="RU000304"/>
    </source>
</evidence>
<dbReference type="PRINTS" id="PR00109">
    <property type="entry name" value="TYRKINASE"/>
</dbReference>
<feature type="binding site" evidence="9">
    <location>
        <position position="32"/>
    </location>
    <ligand>
        <name>ATP</name>
        <dbReference type="ChEBI" id="CHEBI:30616"/>
    </ligand>
</feature>
<dbReference type="InterPro" id="IPR001245">
    <property type="entry name" value="Ser-Thr/Tyr_kinase_cat_dom"/>
</dbReference>
<evidence type="ECO:0000313" key="14">
    <source>
        <dbReference type="Proteomes" id="UP000807716"/>
    </source>
</evidence>
<dbReference type="InterPro" id="IPR006597">
    <property type="entry name" value="Sel1-like"/>
</dbReference>
<dbReference type="InterPro" id="IPR011009">
    <property type="entry name" value="Kinase-like_dom_sf"/>
</dbReference>
<dbReference type="Gene3D" id="1.10.510.10">
    <property type="entry name" value="Transferase(Phosphotransferase) domain 1"/>
    <property type="match status" value="1"/>
</dbReference>
<dbReference type="GO" id="GO:0004674">
    <property type="term" value="F:protein serine/threonine kinase activity"/>
    <property type="evidence" value="ECO:0007669"/>
    <property type="project" value="UniProtKB-KW"/>
</dbReference>
<evidence type="ECO:0000259" key="12">
    <source>
        <dbReference type="PROSITE" id="PS50011"/>
    </source>
</evidence>
<organism evidence="13 14">
    <name type="scientific">Actinomortierella ambigua</name>
    <dbReference type="NCBI Taxonomy" id="1343610"/>
    <lineage>
        <taxon>Eukaryota</taxon>
        <taxon>Fungi</taxon>
        <taxon>Fungi incertae sedis</taxon>
        <taxon>Mucoromycota</taxon>
        <taxon>Mortierellomycotina</taxon>
        <taxon>Mortierellomycetes</taxon>
        <taxon>Mortierellales</taxon>
        <taxon>Mortierellaceae</taxon>
        <taxon>Actinomortierella</taxon>
    </lineage>
</organism>
<reference evidence="13" key="1">
    <citation type="journal article" date="2020" name="Fungal Divers.">
        <title>Resolving the Mortierellaceae phylogeny through synthesis of multi-gene phylogenetics and phylogenomics.</title>
        <authorList>
            <person name="Vandepol N."/>
            <person name="Liber J."/>
            <person name="Desiro A."/>
            <person name="Na H."/>
            <person name="Kennedy M."/>
            <person name="Barry K."/>
            <person name="Grigoriev I.V."/>
            <person name="Miller A.N."/>
            <person name="O'Donnell K."/>
            <person name="Stajich J.E."/>
            <person name="Bonito G."/>
        </authorList>
    </citation>
    <scope>NUCLEOTIDE SEQUENCE</scope>
    <source>
        <strain evidence="13">BC1065</strain>
    </source>
</reference>
<evidence type="ECO:0000256" key="11">
    <source>
        <dbReference type="SAM" id="MobiDB-lite"/>
    </source>
</evidence>
<dbReference type="InterPro" id="IPR000719">
    <property type="entry name" value="Prot_kinase_dom"/>
</dbReference>
<dbReference type="Pfam" id="PF08238">
    <property type="entry name" value="Sel1"/>
    <property type="match status" value="2"/>
</dbReference>
<dbReference type="EMBL" id="JAAAJB010000212">
    <property type="protein sequence ID" value="KAG0261605.1"/>
    <property type="molecule type" value="Genomic_DNA"/>
</dbReference>
<dbReference type="EC" id="2.7.11.1" evidence="1"/>
<dbReference type="OrthoDB" id="2390637at2759"/>
<comment type="similarity">
    <text evidence="10">Belongs to the protein kinase superfamily.</text>
</comment>
<comment type="catalytic activity">
    <reaction evidence="7">
        <text>L-threonyl-[protein] + ATP = O-phospho-L-threonyl-[protein] + ADP + H(+)</text>
        <dbReference type="Rhea" id="RHEA:46608"/>
        <dbReference type="Rhea" id="RHEA-COMP:11060"/>
        <dbReference type="Rhea" id="RHEA-COMP:11605"/>
        <dbReference type="ChEBI" id="CHEBI:15378"/>
        <dbReference type="ChEBI" id="CHEBI:30013"/>
        <dbReference type="ChEBI" id="CHEBI:30616"/>
        <dbReference type="ChEBI" id="CHEBI:61977"/>
        <dbReference type="ChEBI" id="CHEBI:456216"/>
        <dbReference type="EC" id="2.7.11.1"/>
    </reaction>
</comment>
<evidence type="ECO:0000256" key="2">
    <source>
        <dbReference type="ARBA" id="ARBA00022527"/>
    </source>
</evidence>
<dbReference type="InterPro" id="IPR011990">
    <property type="entry name" value="TPR-like_helical_dom_sf"/>
</dbReference>
<dbReference type="SUPFAM" id="SSF81901">
    <property type="entry name" value="HCP-like"/>
    <property type="match status" value="1"/>
</dbReference>
<gene>
    <name evidence="13" type="ORF">DFQ27_002899</name>
</gene>
<name>A0A9P6U6G5_9FUNG</name>
<dbReference type="Proteomes" id="UP000807716">
    <property type="component" value="Unassembled WGS sequence"/>
</dbReference>
<evidence type="ECO:0000256" key="5">
    <source>
        <dbReference type="ARBA" id="ARBA00022777"/>
    </source>
</evidence>
<dbReference type="SUPFAM" id="SSF56112">
    <property type="entry name" value="Protein kinase-like (PK-like)"/>
    <property type="match status" value="1"/>
</dbReference>
<evidence type="ECO:0000256" key="8">
    <source>
        <dbReference type="ARBA" id="ARBA00048679"/>
    </source>
</evidence>
<dbReference type="PROSITE" id="PS00107">
    <property type="entry name" value="PROTEIN_KINASE_ATP"/>
    <property type="match status" value="1"/>
</dbReference>
<evidence type="ECO:0000313" key="13">
    <source>
        <dbReference type="EMBL" id="KAG0261605.1"/>
    </source>
</evidence>
<evidence type="ECO:0000256" key="1">
    <source>
        <dbReference type="ARBA" id="ARBA00012513"/>
    </source>
</evidence>
<dbReference type="SMART" id="SM00220">
    <property type="entry name" value="S_TKc"/>
    <property type="match status" value="1"/>
</dbReference>
<keyword evidence="14" id="KW-1185">Reference proteome</keyword>
<keyword evidence="5" id="KW-0418">Kinase</keyword>
<evidence type="ECO:0000256" key="3">
    <source>
        <dbReference type="ARBA" id="ARBA00022679"/>
    </source>
</evidence>
<proteinExistence type="inferred from homology"/>
<keyword evidence="2 10" id="KW-0723">Serine/threonine-protein kinase</keyword>
<comment type="caution">
    <text evidence="13">The sequence shown here is derived from an EMBL/GenBank/DDBJ whole genome shotgun (WGS) entry which is preliminary data.</text>
</comment>
<sequence>MSSLVLKSSIGTGGYGDVWHAHWEQRNVAIKKFPIRKDEVSLSGAIKREIAALQSLVDRHIVQCYGTTYDNDLLVLIMDYAEGGSLQRAINQRLLVNDWPTRVRIAQEMVLGLDFIHYKGIVHRDLKSTNVLLTRHMEVKLCDVGSPTIKATARSRCKGNPALNGSLRWMAPELLMSGPQYTTKSDMYALGMVMWEMAANCTRPFQDLLDCSSVVATILRGKREVLPSDTPHDYHQWVLRCWEQDPDKRPEISDMIATNDSESQLEDVWLSASGSPSSEATLTSSSPSSASSTDVRGENDIEALVALAATYENGIGVAKDDKEAFNIYYRAAVLGSVEAQYKTGAYFYGGGGTKENHGAAEHWMRVAAERGCSQAQTTLEILRTLGH</sequence>
<evidence type="ECO:0000256" key="4">
    <source>
        <dbReference type="ARBA" id="ARBA00022741"/>
    </source>
</evidence>
<dbReference type="Pfam" id="PF07714">
    <property type="entry name" value="PK_Tyr_Ser-Thr"/>
    <property type="match status" value="1"/>
</dbReference>
<dbReference type="InterPro" id="IPR017441">
    <property type="entry name" value="Protein_kinase_ATP_BS"/>
</dbReference>